<evidence type="ECO:0000313" key="5">
    <source>
        <dbReference type="EMBL" id="SHE99457.1"/>
    </source>
</evidence>
<dbReference type="PROSITE" id="PS50005">
    <property type="entry name" value="TPR"/>
    <property type="match status" value="2"/>
</dbReference>
<dbReference type="PANTHER" id="PTHR45586">
    <property type="entry name" value="TPR REPEAT-CONTAINING PROTEIN PA4667"/>
    <property type="match status" value="1"/>
</dbReference>
<sequence>MFFKNLSPRARQKRLQRIVFGVLVAVLSLGLIGSSVVWSGLGGAQKESQAPATPEERIKLLEEQSREKPNDKGLLLSLASYYSQAGKVDQARETYQKVIKLDPGDVAARQDLALLYYTQGDLGAAEQELKKALEIEPANPDVNFQYAKLLAAKKDYTAAIAHMEKVLQTQKEGPKAAEARKSIESWQTEVGQ</sequence>
<dbReference type="AlphaFoldDB" id="A0A1M4Y0V0"/>
<feature type="region of interest" description="Disordered" evidence="4">
    <location>
        <begin position="169"/>
        <end position="192"/>
    </location>
</feature>
<feature type="repeat" description="TPR" evidence="3">
    <location>
        <begin position="72"/>
        <end position="105"/>
    </location>
</feature>
<dbReference type="Gene3D" id="1.25.40.10">
    <property type="entry name" value="Tetratricopeptide repeat domain"/>
    <property type="match status" value="1"/>
</dbReference>
<evidence type="ECO:0000256" key="2">
    <source>
        <dbReference type="ARBA" id="ARBA00022803"/>
    </source>
</evidence>
<proteinExistence type="predicted"/>
<dbReference type="RefSeq" id="WP_073238365.1">
    <property type="nucleotide sequence ID" value="NZ_FQUY01000009.1"/>
</dbReference>
<evidence type="ECO:0000256" key="3">
    <source>
        <dbReference type="PROSITE-ProRule" id="PRU00339"/>
    </source>
</evidence>
<name>A0A1M4Y0V0_9FIRM</name>
<protein>
    <submittedName>
        <fullName evidence="5">Tetratricopeptide repeat-containing protein</fullName>
    </submittedName>
</protein>
<dbReference type="OrthoDB" id="1806831at2"/>
<feature type="compositionally biased region" description="Basic and acidic residues" evidence="4">
    <location>
        <begin position="172"/>
        <end position="183"/>
    </location>
</feature>
<dbReference type="InterPro" id="IPR019734">
    <property type="entry name" value="TPR_rpt"/>
</dbReference>
<dbReference type="Pfam" id="PF13432">
    <property type="entry name" value="TPR_16"/>
    <property type="match status" value="1"/>
</dbReference>
<evidence type="ECO:0000256" key="1">
    <source>
        <dbReference type="ARBA" id="ARBA00022737"/>
    </source>
</evidence>
<evidence type="ECO:0000313" key="6">
    <source>
        <dbReference type="Proteomes" id="UP000184148"/>
    </source>
</evidence>
<dbReference type="SMART" id="SM00028">
    <property type="entry name" value="TPR"/>
    <property type="match status" value="3"/>
</dbReference>
<keyword evidence="6" id="KW-1185">Reference proteome</keyword>
<accession>A0A1M4Y0V0</accession>
<dbReference type="PANTHER" id="PTHR45586:SF1">
    <property type="entry name" value="LIPOPOLYSACCHARIDE ASSEMBLY PROTEIN B"/>
    <property type="match status" value="1"/>
</dbReference>
<dbReference type="Pfam" id="PF13181">
    <property type="entry name" value="TPR_8"/>
    <property type="match status" value="1"/>
</dbReference>
<keyword evidence="2 3" id="KW-0802">TPR repeat</keyword>
<dbReference type="InterPro" id="IPR051012">
    <property type="entry name" value="CellSynth/LPSAsmb/PSIAsmb"/>
</dbReference>
<organism evidence="5 6">
    <name type="scientific">Desulforamulus putei DSM 12395</name>
    <dbReference type="NCBI Taxonomy" id="1121429"/>
    <lineage>
        <taxon>Bacteria</taxon>
        <taxon>Bacillati</taxon>
        <taxon>Bacillota</taxon>
        <taxon>Clostridia</taxon>
        <taxon>Eubacteriales</taxon>
        <taxon>Peptococcaceae</taxon>
        <taxon>Desulforamulus</taxon>
    </lineage>
</organism>
<feature type="repeat" description="TPR" evidence="3">
    <location>
        <begin position="106"/>
        <end position="139"/>
    </location>
</feature>
<dbReference type="InterPro" id="IPR011990">
    <property type="entry name" value="TPR-like_helical_dom_sf"/>
</dbReference>
<keyword evidence="1" id="KW-0677">Repeat</keyword>
<gene>
    <name evidence="5" type="ORF">SAMN02745133_01603</name>
</gene>
<dbReference type="STRING" id="1121429.SAMN02745133_01603"/>
<dbReference type="Proteomes" id="UP000184148">
    <property type="component" value="Unassembled WGS sequence"/>
</dbReference>
<reference evidence="6" key="1">
    <citation type="submission" date="2016-11" db="EMBL/GenBank/DDBJ databases">
        <authorList>
            <person name="Varghese N."/>
            <person name="Submissions S."/>
        </authorList>
    </citation>
    <scope>NUCLEOTIDE SEQUENCE [LARGE SCALE GENOMIC DNA]</scope>
    <source>
        <strain evidence="6">DSM 12395</strain>
    </source>
</reference>
<dbReference type="SUPFAM" id="SSF48452">
    <property type="entry name" value="TPR-like"/>
    <property type="match status" value="1"/>
</dbReference>
<evidence type="ECO:0000256" key="4">
    <source>
        <dbReference type="SAM" id="MobiDB-lite"/>
    </source>
</evidence>
<dbReference type="EMBL" id="FQUY01000009">
    <property type="protein sequence ID" value="SHE99457.1"/>
    <property type="molecule type" value="Genomic_DNA"/>
</dbReference>